<sequence length="103" mass="11496">MKNLILSIIILSAIGCSTGTEKNNSSQQQDTSAVSAAEQPTSEPTKPSEANETEEVIEIKSLTGTIWIHRPFEDFPNCVDTLNFVNDTIGYEYRLNLLHLKRQ</sequence>
<evidence type="ECO:0000313" key="2">
    <source>
        <dbReference type="EMBL" id="UXP33050.1"/>
    </source>
</evidence>
<protein>
    <submittedName>
        <fullName evidence="2">Uncharacterized protein</fullName>
    </submittedName>
</protein>
<dbReference type="PROSITE" id="PS51257">
    <property type="entry name" value="PROKAR_LIPOPROTEIN"/>
    <property type="match status" value="1"/>
</dbReference>
<dbReference type="EMBL" id="CP106679">
    <property type="protein sequence ID" value="UXP33050.1"/>
    <property type="molecule type" value="Genomic_DNA"/>
</dbReference>
<proteinExistence type="predicted"/>
<reference evidence="2" key="1">
    <citation type="submission" date="2022-09" db="EMBL/GenBank/DDBJ databases">
        <title>Comparative genomics and taxonomic characterization of three novel marine species of genus Reichenbachiella exhibiting antioxidant and polysaccharide degradation activities.</title>
        <authorList>
            <person name="Muhammad N."/>
            <person name="Lee Y.-J."/>
            <person name="Ko J."/>
            <person name="Kim S.-G."/>
        </authorList>
    </citation>
    <scope>NUCLEOTIDE SEQUENCE</scope>
    <source>
        <strain evidence="2">BKB1-1</strain>
    </source>
</reference>
<gene>
    <name evidence="2" type="ORF">N6H18_03645</name>
</gene>
<organism evidence="2 3">
    <name type="scientific">Reichenbachiella agarivorans</name>
    <dbReference type="NCBI Taxonomy" id="2979464"/>
    <lineage>
        <taxon>Bacteria</taxon>
        <taxon>Pseudomonadati</taxon>
        <taxon>Bacteroidota</taxon>
        <taxon>Cytophagia</taxon>
        <taxon>Cytophagales</taxon>
        <taxon>Reichenbachiellaceae</taxon>
        <taxon>Reichenbachiella</taxon>
    </lineage>
</organism>
<dbReference type="Proteomes" id="UP001065174">
    <property type="component" value="Chromosome"/>
</dbReference>
<dbReference type="RefSeq" id="WP_262310479.1">
    <property type="nucleotide sequence ID" value="NZ_CP106679.1"/>
</dbReference>
<evidence type="ECO:0000256" key="1">
    <source>
        <dbReference type="SAM" id="MobiDB-lite"/>
    </source>
</evidence>
<feature type="compositionally biased region" description="Polar residues" evidence="1">
    <location>
        <begin position="19"/>
        <end position="50"/>
    </location>
</feature>
<evidence type="ECO:0000313" key="3">
    <source>
        <dbReference type="Proteomes" id="UP001065174"/>
    </source>
</evidence>
<accession>A0ABY6CRB0</accession>
<feature type="region of interest" description="Disordered" evidence="1">
    <location>
        <begin position="19"/>
        <end position="53"/>
    </location>
</feature>
<name>A0ABY6CRB0_9BACT</name>
<keyword evidence="3" id="KW-1185">Reference proteome</keyword>